<evidence type="ECO:0000313" key="2">
    <source>
        <dbReference type="EMBL" id="SDL32419.1"/>
    </source>
</evidence>
<keyword evidence="1" id="KW-0732">Signal</keyword>
<feature type="signal peptide" evidence="1">
    <location>
        <begin position="1"/>
        <end position="24"/>
    </location>
</feature>
<dbReference type="Proteomes" id="UP000199053">
    <property type="component" value="Unassembled WGS sequence"/>
</dbReference>
<organism evidence="2 3">
    <name type="scientific">Maridesulfovibrio ferrireducens</name>
    <dbReference type="NCBI Taxonomy" id="246191"/>
    <lineage>
        <taxon>Bacteria</taxon>
        <taxon>Pseudomonadati</taxon>
        <taxon>Thermodesulfobacteriota</taxon>
        <taxon>Desulfovibrionia</taxon>
        <taxon>Desulfovibrionales</taxon>
        <taxon>Desulfovibrionaceae</taxon>
        <taxon>Maridesulfovibrio</taxon>
    </lineage>
</organism>
<proteinExistence type="predicted"/>
<protein>
    <submittedName>
        <fullName evidence="2">Putative salt-induced outer membrane protein YdiY</fullName>
    </submittedName>
</protein>
<dbReference type="AlphaFoldDB" id="A0A1G9J4N6"/>
<reference evidence="3" key="1">
    <citation type="submission" date="2016-10" db="EMBL/GenBank/DDBJ databases">
        <authorList>
            <person name="Varghese N."/>
            <person name="Submissions S."/>
        </authorList>
    </citation>
    <scope>NUCLEOTIDE SEQUENCE [LARGE SCALE GENOMIC DNA]</scope>
    <source>
        <strain evidence="3">DSM 16995</strain>
    </source>
</reference>
<keyword evidence="3" id="KW-1185">Reference proteome</keyword>
<dbReference type="Pfam" id="PF04338">
    <property type="entry name" value="DUF481"/>
    <property type="match status" value="1"/>
</dbReference>
<evidence type="ECO:0000256" key="1">
    <source>
        <dbReference type="SAM" id="SignalP"/>
    </source>
</evidence>
<dbReference type="STRING" id="246191.SAMN05660337_2644"/>
<name>A0A1G9J4N6_9BACT</name>
<dbReference type="EMBL" id="FNGA01000004">
    <property type="protein sequence ID" value="SDL32419.1"/>
    <property type="molecule type" value="Genomic_DNA"/>
</dbReference>
<dbReference type="OrthoDB" id="9806250at2"/>
<dbReference type="InterPro" id="IPR007433">
    <property type="entry name" value="DUF481"/>
</dbReference>
<accession>A0A1G9J4N6</accession>
<feature type="chain" id="PRO_5011495588" evidence="1">
    <location>
        <begin position="25"/>
        <end position="344"/>
    </location>
</feature>
<evidence type="ECO:0000313" key="3">
    <source>
        <dbReference type="Proteomes" id="UP000199053"/>
    </source>
</evidence>
<dbReference type="RefSeq" id="WP_092161864.1">
    <property type="nucleotide sequence ID" value="NZ_FNGA01000004.1"/>
</dbReference>
<gene>
    <name evidence="2" type="ORF">SAMN05660337_2644</name>
</gene>
<sequence>MFLKIKIILFIFVMTIMTVQLAQADTVNLLNGDKLTGKVSVMESGKLKLTTTYAGEITIDWGQVLSLDSDQKMEVFVKPDHKVGEEELASLVKAEQTKQVGTEKSIKTSKVAAINSRPKDYKLKGGIRAGWNKASGNTRKENIGASFDISYATGKNRWKTRGDHYWATSKGQRSDYNWLLSADYNRFLDKKIFLTGSGQIQQDQFQDLTLRSIIGTGLGYQFFNNDELTLSVEAGPAYVWEDYTSRDSREFVAAKWGINFDWWIFPDRLNLFHNQMGLVSMKNSDNWLWQSRSGIMFPIVDRFFGSFQYNYDWTNDPVPGKLQDDSRIMFNMGYSFSDFPKLFD</sequence>